<evidence type="ECO:0000256" key="1">
    <source>
        <dbReference type="ARBA" id="ARBA00010617"/>
    </source>
</evidence>
<accession>A0ABP4H9E4</accession>
<dbReference type="PANTHER" id="PTHR46696">
    <property type="entry name" value="P450, PUTATIVE (EUROFUNG)-RELATED"/>
    <property type="match status" value="1"/>
</dbReference>
<feature type="region of interest" description="Disordered" evidence="2">
    <location>
        <begin position="1"/>
        <end position="33"/>
    </location>
</feature>
<evidence type="ECO:0000256" key="2">
    <source>
        <dbReference type="SAM" id="MobiDB-lite"/>
    </source>
</evidence>
<gene>
    <name evidence="3" type="ORF">GCM10009579_11040</name>
</gene>
<dbReference type="PROSITE" id="PS00086">
    <property type="entry name" value="CYTOCHROME_P450"/>
    <property type="match status" value="1"/>
</dbReference>
<dbReference type="SUPFAM" id="SSF48264">
    <property type="entry name" value="Cytochrome P450"/>
    <property type="match status" value="1"/>
</dbReference>
<name>A0ABP4H9E4_9ACTN</name>
<sequence length="503" mass="54708">MTPHPDDPGTGPADPPPTRCPVHPAPSHGGGALVDLLGPENEKDPMGLYERLRAEHGPVAPIVLDGGIPAWLLLGYRENLEVSRTPSRFSRDSRHWHAWKDGGIGADSPLLPVVGWQPMCTFADGDEHERLRAALTESMGRFDRRGIRRHVTRFTHQLVNDFCADGGAEMVTAFAQQLPMLVLTQLLGMPDEYGPRLVEATRDLMKGTETALRSDAYVTDALKGLVDRRRAEPGEDLASWLLAHPSGLTEEEVVQHLRLVLLTGNETTTNLMANTLRMVLTDPRFRASLAGGHMTLPDAIEHVLWNEPPLTVVPGRWATGDTELGGQRIKAGDMLLLGLAAGNVDPAIRPDIAAPMYGNRSHLAFSGGPHECPGQDIGRAITDTAIDTLLLRLPDLRLAVDESELTWLSSWISRHLVELPVEFMPRRPEPDIMDLPVEALLSPRQRVPSISEEAPGPVPSGTEGPEAAAPGRVPWWVALWRWLLGRPSGAAPEGSAPKGSAAR</sequence>
<evidence type="ECO:0000313" key="3">
    <source>
        <dbReference type="EMBL" id="GAA1254913.1"/>
    </source>
</evidence>
<dbReference type="PANTHER" id="PTHR46696:SF1">
    <property type="entry name" value="CYTOCHROME P450 YJIB-RELATED"/>
    <property type="match status" value="1"/>
</dbReference>
<dbReference type="InterPro" id="IPR036396">
    <property type="entry name" value="Cyt_P450_sf"/>
</dbReference>
<keyword evidence="4" id="KW-1185">Reference proteome</keyword>
<organism evidence="3 4">
    <name type="scientific">Streptomyces javensis</name>
    <dbReference type="NCBI Taxonomy" id="114698"/>
    <lineage>
        <taxon>Bacteria</taxon>
        <taxon>Bacillati</taxon>
        <taxon>Actinomycetota</taxon>
        <taxon>Actinomycetes</taxon>
        <taxon>Kitasatosporales</taxon>
        <taxon>Streptomycetaceae</taxon>
        <taxon>Streptomyces</taxon>
        <taxon>Streptomyces violaceusniger group</taxon>
    </lineage>
</organism>
<dbReference type="PRINTS" id="PR00359">
    <property type="entry name" value="BP450"/>
</dbReference>
<evidence type="ECO:0000313" key="4">
    <source>
        <dbReference type="Proteomes" id="UP001500282"/>
    </source>
</evidence>
<proteinExistence type="inferred from homology"/>
<protein>
    <submittedName>
        <fullName evidence="3">Cytochrome P450</fullName>
    </submittedName>
</protein>
<feature type="region of interest" description="Disordered" evidence="2">
    <location>
        <begin position="446"/>
        <end position="469"/>
    </location>
</feature>
<dbReference type="EMBL" id="BAAAIH010000004">
    <property type="protein sequence ID" value="GAA1254913.1"/>
    <property type="molecule type" value="Genomic_DNA"/>
</dbReference>
<dbReference type="Proteomes" id="UP001500282">
    <property type="component" value="Unassembled WGS sequence"/>
</dbReference>
<reference evidence="4" key="1">
    <citation type="journal article" date="2019" name="Int. J. Syst. Evol. Microbiol.">
        <title>The Global Catalogue of Microorganisms (GCM) 10K type strain sequencing project: providing services to taxonomists for standard genome sequencing and annotation.</title>
        <authorList>
            <consortium name="The Broad Institute Genomics Platform"/>
            <consortium name="The Broad Institute Genome Sequencing Center for Infectious Disease"/>
            <person name="Wu L."/>
            <person name="Ma J."/>
        </authorList>
    </citation>
    <scope>NUCLEOTIDE SEQUENCE [LARGE SCALE GENOMIC DNA]</scope>
    <source>
        <strain evidence="4">JCM 11448</strain>
    </source>
</reference>
<comment type="caution">
    <text evidence="3">The sequence shown here is derived from an EMBL/GenBank/DDBJ whole genome shotgun (WGS) entry which is preliminary data.</text>
</comment>
<comment type="similarity">
    <text evidence="1">Belongs to the cytochrome P450 family.</text>
</comment>
<dbReference type="Gene3D" id="1.10.630.10">
    <property type="entry name" value="Cytochrome P450"/>
    <property type="match status" value="1"/>
</dbReference>
<dbReference type="InterPro" id="IPR002397">
    <property type="entry name" value="Cyt_P450_B"/>
</dbReference>
<dbReference type="InterPro" id="IPR017972">
    <property type="entry name" value="Cyt_P450_CS"/>
</dbReference>
<dbReference type="CDD" id="cd20623">
    <property type="entry name" value="CYP_unk"/>
    <property type="match status" value="1"/>
</dbReference>